<comment type="caution">
    <text evidence="1">The sequence shown here is derived from an EMBL/GenBank/DDBJ whole genome shotgun (WGS) entry which is preliminary data.</text>
</comment>
<evidence type="ECO:0000313" key="1">
    <source>
        <dbReference type="EMBL" id="KAK1474213.1"/>
    </source>
</evidence>
<protein>
    <submittedName>
        <fullName evidence="1">Uncharacterized protein</fullName>
    </submittedName>
</protein>
<organism evidence="1 2">
    <name type="scientific">Colletotrichum tamarilloi</name>
    <dbReference type="NCBI Taxonomy" id="1209934"/>
    <lineage>
        <taxon>Eukaryota</taxon>
        <taxon>Fungi</taxon>
        <taxon>Dikarya</taxon>
        <taxon>Ascomycota</taxon>
        <taxon>Pezizomycotina</taxon>
        <taxon>Sordariomycetes</taxon>
        <taxon>Hypocreomycetidae</taxon>
        <taxon>Glomerellales</taxon>
        <taxon>Glomerellaceae</taxon>
        <taxon>Colletotrichum</taxon>
        <taxon>Colletotrichum acutatum species complex</taxon>
    </lineage>
</organism>
<dbReference type="Proteomes" id="UP001227543">
    <property type="component" value="Unassembled WGS sequence"/>
</dbReference>
<dbReference type="EMBL" id="MLFU01000188">
    <property type="protein sequence ID" value="KAK1474213.1"/>
    <property type="molecule type" value="Genomic_DNA"/>
</dbReference>
<evidence type="ECO:0000313" key="2">
    <source>
        <dbReference type="Proteomes" id="UP001227543"/>
    </source>
</evidence>
<dbReference type="GeneID" id="85416192"/>
<keyword evidence="2" id="KW-1185">Reference proteome</keyword>
<name>A0ABQ9QJZ7_9PEZI</name>
<sequence length="42" mass="4562">MSPGIAYLTTSLTNHPRPIRTQVFGVHRPAVAFGPGFCTLYS</sequence>
<accession>A0ABQ9QJZ7</accession>
<proteinExistence type="predicted"/>
<reference evidence="1 2" key="1">
    <citation type="submission" date="2016-10" db="EMBL/GenBank/DDBJ databases">
        <title>The genome sequence of Colletotrichum fioriniae PJ7.</title>
        <authorList>
            <person name="Baroncelli R."/>
        </authorList>
    </citation>
    <scope>NUCLEOTIDE SEQUENCE [LARGE SCALE GENOMIC DNA]</scope>
    <source>
        <strain evidence="1 2">Tom-12</strain>
    </source>
</reference>
<dbReference type="RefSeq" id="XP_060373460.1">
    <property type="nucleotide sequence ID" value="XM_060531954.1"/>
</dbReference>
<gene>
    <name evidence="1" type="ORF">CTAM01_15961</name>
</gene>